<keyword evidence="2 5" id="KW-0645">Protease</keyword>
<dbReference type="PRINTS" id="PR00723">
    <property type="entry name" value="SUBTILISIN"/>
</dbReference>
<reference evidence="10" key="1">
    <citation type="journal article" date="2020" name="Syst. Appl. Microbiol.">
        <title>Streptomyces alkaliterrae sp. nov., isolated from an alkaline soil, and emended descriptions of Streptomyces alkaliphilus, Streptomyces calidiresistens and Streptomyces durbertensis.</title>
        <authorList>
            <person name="Swiecimska M."/>
            <person name="Golinska P."/>
            <person name="Nouioui I."/>
            <person name="Wypij M."/>
            <person name="Rai M."/>
            <person name="Sangal V."/>
            <person name="Goodfellow M."/>
        </authorList>
    </citation>
    <scope>NUCLEOTIDE SEQUENCE [LARGE SCALE GENOMIC DNA]</scope>
    <source>
        <strain evidence="10">DSM 104538</strain>
    </source>
</reference>
<feature type="active site" description="Charge relay system" evidence="5">
    <location>
        <position position="68"/>
    </location>
</feature>
<dbReference type="InterPro" id="IPR015500">
    <property type="entry name" value="Peptidase_S8_subtilisin-rel"/>
</dbReference>
<accession>A0ABR6EI27</accession>
<dbReference type="Proteomes" id="UP000766698">
    <property type="component" value="Unassembled WGS sequence"/>
</dbReference>
<dbReference type="InterPro" id="IPR000209">
    <property type="entry name" value="Peptidase_S8/S53_dom"/>
</dbReference>
<dbReference type="InterPro" id="IPR036852">
    <property type="entry name" value="Peptidase_S8/S53_dom_sf"/>
</dbReference>
<dbReference type="SUPFAM" id="SSF52743">
    <property type="entry name" value="Subtilisin-like"/>
    <property type="match status" value="1"/>
</dbReference>
<dbReference type="PANTHER" id="PTHR43399">
    <property type="entry name" value="SUBTILISIN-RELATED"/>
    <property type="match status" value="1"/>
</dbReference>
<evidence type="ECO:0000259" key="8">
    <source>
        <dbReference type="Pfam" id="PF00082"/>
    </source>
</evidence>
<organism evidence="9 10">
    <name type="scientific">Streptomyces durbertensis</name>
    <dbReference type="NCBI Taxonomy" id="2448886"/>
    <lineage>
        <taxon>Bacteria</taxon>
        <taxon>Bacillati</taxon>
        <taxon>Actinomycetota</taxon>
        <taxon>Actinomycetes</taxon>
        <taxon>Kitasatosporales</taxon>
        <taxon>Streptomycetaceae</taxon>
        <taxon>Streptomyces</taxon>
    </lineage>
</organism>
<evidence type="ECO:0000256" key="7">
    <source>
        <dbReference type="SAM" id="Phobius"/>
    </source>
</evidence>
<feature type="active site" description="Charge relay system" evidence="5">
    <location>
        <position position="267"/>
    </location>
</feature>
<gene>
    <name evidence="9" type="ORF">GL263_15610</name>
</gene>
<dbReference type="InterPro" id="IPR051048">
    <property type="entry name" value="Peptidase_S8/S53_subtilisin"/>
</dbReference>
<name>A0ABR6EI27_9ACTN</name>
<dbReference type="PROSITE" id="PS51892">
    <property type="entry name" value="SUBTILASE"/>
    <property type="match status" value="1"/>
</dbReference>
<comment type="similarity">
    <text evidence="1 5">Belongs to the peptidase S8 family.</text>
</comment>
<dbReference type="PROSITE" id="PS00137">
    <property type="entry name" value="SUBTILASE_HIS"/>
    <property type="match status" value="1"/>
</dbReference>
<keyword evidence="7" id="KW-1133">Transmembrane helix</keyword>
<evidence type="ECO:0000256" key="4">
    <source>
        <dbReference type="ARBA" id="ARBA00022825"/>
    </source>
</evidence>
<feature type="active site" description="Charge relay system" evidence="5">
    <location>
        <position position="102"/>
    </location>
</feature>
<keyword evidence="10" id="KW-1185">Reference proteome</keyword>
<evidence type="ECO:0000256" key="2">
    <source>
        <dbReference type="ARBA" id="ARBA00022670"/>
    </source>
</evidence>
<dbReference type="Pfam" id="PF00082">
    <property type="entry name" value="Peptidase_S8"/>
    <property type="match status" value="1"/>
</dbReference>
<feature type="compositionally biased region" description="Low complexity" evidence="6">
    <location>
        <begin position="350"/>
        <end position="381"/>
    </location>
</feature>
<dbReference type="InterPro" id="IPR022398">
    <property type="entry name" value="Peptidase_S8_His-AS"/>
</dbReference>
<evidence type="ECO:0000256" key="5">
    <source>
        <dbReference type="PROSITE-ProRule" id="PRU01240"/>
    </source>
</evidence>
<comment type="caution">
    <text evidence="9">The sequence shown here is derived from an EMBL/GenBank/DDBJ whole genome shotgun (WGS) entry which is preliminary data.</text>
</comment>
<evidence type="ECO:0000256" key="1">
    <source>
        <dbReference type="ARBA" id="ARBA00011073"/>
    </source>
</evidence>
<proteinExistence type="inferred from homology"/>
<dbReference type="InterPro" id="IPR023827">
    <property type="entry name" value="Peptidase_S8_Asp-AS"/>
</dbReference>
<evidence type="ECO:0000313" key="9">
    <source>
        <dbReference type="EMBL" id="MBB1244983.1"/>
    </source>
</evidence>
<dbReference type="Gene3D" id="3.40.50.200">
    <property type="entry name" value="Peptidase S8/S53 domain"/>
    <property type="match status" value="1"/>
</dbReference>
<dbReference type="PANTHER" id="PTHR43399:SF4">
    <property type="entry name" value="CELL WALL-ASSOCIATED PROTEASE"/>
    <property type="match status" value="1"/>
</dbReference>
<sequence>MALISRSKQSARQLLSTLLGTTLLLLLLPITPAAAASVRDQQWYLDAMRAEEMWKVSKGAGVTVAVLDAGVDPNVPELRGQVLPGTNVISRDRPAHSDDIGHGTTIAGVIAGTGAGNGLRGLAPEAKILPVTVVEKSDEPRFFEGLDSVAEAIDYAVDNGAKIINCSFGSSYDQPSTQKAIDRANRKGVLIFAGAGNFGKEQRRGKSGHQYPARLPGVVAVGATDKQAKHMELSSYGPHIALTGPGDVTPQRCDGTQRICIQQGGTSVATAVVSASAALIWSKHPDWTANQVLRVMIKTAGRPEADKDLPRSHLIGFGGVRPRMVLLEGEGDPGDPDTNPLFAKRYAERSASASPVSPTPSASPSAESPAPAEDTAAPDSSTGATVTVAAGVGVLVLVGAAVATVIVRGRRRRAG</sequence>
<keyword evidence="7" id="KW-0812">Transmembrane</keyword>
<keyword evidence="4 5" id="KW-0720">Serine protease</keyword>
<feature type="transmembrane region" description="Helical" evidence="7">
    <location>
        <begin position="388"/>
        <end position="407"/>
    </location>
</feature>
<feature type="region of interest" description="Disordered" evidence="6">
    <location>
        <begin position="348"/>
        <end position="381"/>
    </location>
</feature>
<evidence type="ECO:0000256" key="3">
    <source>
        <dbReference type="ARBA" id="ARBA00022801"/>
    </source>
</evidence>
<dbReference type="EMBL" id="WMLF01000219">
    <property type="protein sequence ID" value="MBB1244983.1"/>
    <property type="molecule type" value="Genomic_DNA"/>
</dbReference>
<dbReference type="PROSITE" id="PS00136">
    <property type="entry name" value="SUBTILASE_ASP"/>
    <property type="match status" value="1"/>
</dbReference>
<protein>
    <submittedName>
        <fullName evidence="9">S8 family serine peptidase</fullName>
    </submittedName>
</protein>
<keyword evidence="3 5" id="KW-0378">Hydrolase</keyword>
<feature type="domain" description="Peptidase S8/S53" evidence="8">
    <location>
        <begin position="59"/>
        <end position="318"/>
    </location>
</feature>
<evidence type="ECO:0000256" key="6">
    <source>
        <dbReference type="SAM" id="MobiDB-lite"/>
    </source>
</evidence>
<evidence type="ECO:0000313" key="10">
    <source>
        <dbReference type="Proteomes" id="UP000766698"/>
    </source>
</evidence>
<keyword evidence="7" id="KW-0472">Membrane</keyword>